<dbReference type="InterPro" id="IPR000157">
    <property type="entry name" value="TIR_dom"/>
</dbReference>
<evidence type="ECO:0000259" key="1">
    <source>
        <dbReference type="PROSITE" id="PS50104"/>
    </source>
</evidence>
<proteinExistence type="predicted"/>
<dbReference type="Pfam" id="PF13676">
    <property type="entry name" value="TIR_2"/>
    <property type="match status" value="1"/>
</dbReference>
<dbReference type="PROSITE" id="PS50104">
    <property type="entry name" value="TIR"/>
    <property type="match status" value="1"/>
</dbReference>
<evidence type="ECO:0000313" key="2">
    <source>
        <dbReference type="EMBL" id="AXB44620.1"/>
    </source>
</evidence>
<dbReference type="InterPro" id="IPR035897">
    <property type="entry name" value="Toll_tir_struct_dom_sf"/>
</dbReference>
<reference evidence="2 3" key="1">
    <citation type="submission" date="2016-04" db="EMBL/GenBank/DDBJ databases">
        <title>Complete genome sequence and analysis of deep-sea sediment isolate, Amycolatopsis sp. WP1.</title>
        <authorList>
            <person name="Wang H."/>
            <person name="Chen S."/>
            <person name="Wu Q."/>
        </authorList>
    </citation>
    <scope>NUCLEOTIDE SEQUENCE [LARGE SCALE GENOMIC DNA]</scope>
    <source>
        <strain evidence="2 3">WP1</strain>
    </source>
</reference>
<dbReference type="Gene3D" id="3.40.50.10140">
    <property type="entry name" value="Toll/interleukin-1 receptor homology (TIR) domain"/>
    <property type="match status" value="1"/>
</dbReference>
<dbReference type="GO" id="GO:0007165">
    <property type="term" value="P:signal transduction"/>
    <property type="evidence" value="ECO:0007669"/>
    <property type="project" value="InterPro"/>
</dbReference>
<dbReference type="NCBIfam" id="NF033611">
    <property type="entry name" value="SAVED"/>
    <property type="match status" value="1"/>
</dbReference>
<dbReference type="OrthoDB" id="7776223at2"/>
<sequence>MTQDVSAGRADEAPTLVFVNYRGRDTASAAALVHAELSARFGAKSVFLDYESIPLGRDFEPVLLSRVRESAVLLSLIGARWLTGEPGSRAIDHPDDWVRREILEAWEHGVPVVPVLFEGARLSAEELPAELVGLTKLQYFEIRARRQRHDIAGLAERLAREIPGLRDLPVDDLSPWQAIVAAVQRPTGVGAGAAASIAVSADGTVSLRRPVASAADRQISRDQRLFQDMVYAAGLRDDDAADRAARDWMERRAAGGAPEVNREEIERAVVELGLCAARPRAVLSVATLKPDVMAAQADYSLDWVDRFEGDSPYLKRRPLAPSTWAELQAEIEEIPRNLPVGHPEILLTGSLRQATAFAVGSALRMVTGVDVAVNQRGALWASNTDFETVAVPALSEYPIGGGGDLAVAIAVSADPVEEVLAFIDEAGVPAGRLLCLSPALGIRDNAIPSPAVATAFAQGCRDAVRKACQDSPRIHLFLAGPMGLSLLLGHRWNRLRPTVVYEDVQGVTVYERAFTVAA</sequence>
<protein>
    <recommendedName>
        <fullName evidence="1">TIR domain-containing protein</fullName>
    </recommendedName>
</protein>
<dbReference type="AlphaFoldDB" id="A0A344L996"/>
<feature type="domain" description="TIR" evidence="1">
    <location>
        <begin position="13"/>
        <end position="162"/>
    </location>
</feature>
<dbReference type="EMBL" id="CP015163">
    <property type="protein sequence ID" value="AXB44620.1"/>
    <property type="molecule type" value="Genomic_DNA"/>
</dbReference>
<dbReference type="RefSeq" id="WP_113693874.1">
    <property type="nucleotide sequence ID" value="NZ_CP015163.1"/>
</dbReference>
<evidence type="ECO:0000313" key="3">
    <source>
        <dbReference type="Proteomes" id="UP000250434"/>
    </source>
</evidence>
<dbReference type="Proteomes" id="UP000250434">
    <property type="component" value="Chromosome"/>
</dbReference>
<keyword evidence="3" id="KW-1185">Reference proteome</keyword>
<organism evidence="2 3">
    <name type="scientific">Amycolatopsis albispora</name>
    <dbReference type="NCBI Taxonomy" id="1804986"/>
    <lineage>
        <taxon>Bacteria</taxon>
        <taxon>Bacillati</taxon>
        <taxon>Actinomycetota</taxon>
        <taxon>Actinomycetes</taxon>
        <taxon>Pseudonocardiales</taxon>
        <taxon>Pseudonocardiaceae</taxon>
        <taxon>Amycolatopsis</taxon>
    </lineage>
</organism>
<name>A0A344L996_9PSEU</name>
<dbReference type="SUPFAM" id="SSF52200">
    <property type="entry name" value="Toll/Interleukin receptor TIR domain"/>
    <property type="match status" value="1"/>
</dbReference>
<dbReference type="InterPro" id="IPR040836">
    <property type="entry name" value="SAVED"/>
</dbReference>
<accession>A0A344L996</accession>
<dbReference type="Pfam" id="PF18145">
    <property type="entry name" value="SAVED"/>
    <property type="match status" value="1"/>
</dbReference>
<dbReference type="KEGG" id="aab:A4R43_20685"/>
<gene>
    <name evidence="2" type="ORF">A4R43_20685</name>
</gene>